<dbReference type="EMBL" id="SJZJ01000020">
    <property type="protein sequence ID" value="TCJ22865.1"/>
    <property type="molecule type" value="Genomic_DNA"/>
</dbReference>
<dbReference type="Gene3D" id="3.40.605.10">
    <property type="entry name" value="Aldehyde Dehydrogenase, Chain A, domain 1"/>
    <property type="match status" value="1"/>
</dbReference>
<proteinExistence type="inferred from homology"/>
<dbReference type="Gene3D" id="3.40.309.10">
    <property type="entry name" value="Aldehyde Dehydrogenase, Chain A, domain 2"/>
    <property type="match status" value="1"/>
</dbReference>
<dbReference type="GO" id="GO:0016620">
    <property type="term" value="F:oxidoreductase activity, acting on the aldehyde or oxo group of donors, NAD or NADP as acceptor"/>
    <property type="evidence" value="ECO:0007669"/>
    <property type="project" value="InterPro"/>
</dbReference>
<dbReference type="InterPro" id="IPR015590">
    <property type="entry name" value="Aldehyde_DH_dom"/>
</dbReference>
<feature type="domain" description="Aldehyde dehydrogenase" evidence="3">
    <location>
        <begin position="210"/>
        <end position="354"/>
    </location>
</feature>
<dbReference type="PANTHER" id="PTHR42804:SF1">
    <property type="entry name" value="ALDEHYDE DEHYDROGENASE-RELATED"/>
    <property type="match status" value="1"/>
</dbReference>
<evidence type="ECO:0000256" key="2">
    <source>
        <dbReference type="ARBA" id="ARBA00023002"/>
    </source>
</evidence>
<dbReference type="OrthoDB" id="136308at2"/>
<dbReference type="InterPro" id="IPR016162">
    <property type="entry name" value="Ald_DH_N"/>
</dbReference>
<dbReference type="InterPro" id="IPR016163">
    <property type="entry name" value="Ald_DH_C"/>
</dbReference>
<dbReference type="Pfam" id="PF00171">
    <property type="entry name" value="Aldedh"/>
    <property type="match status" value="1"/>
</dbReference>
<comment type="similarity">
    <text evidence="1">Belongs to the aldehyde dehydrogenase family.</text>
</comment>
<keyword evidence="2" id="KW-0560">Oxidoreductase</keyword>
<dbReference type="InterPro" id="IPR016161">
    <property type="entry name" value="Ald_DH/histidinol_DH"/>
</dbReference>
<gene>
    <name evidence="4" type="ORF">EPD65_11935</name>
</gene>
<dbReference type="AlphaFoldDB" id="A0A4R1BZQ8"/>
<protein>
    <submittedName>
        <fullName evidence="4">Aldehyde dehydrogenase family protein</fullName>
    </submittedName>
</protein>
<evidence type="ECO:0000313" key="4">
    <source>
        <dbReference type="EMBL" id="TCJ22865.1"/>
    </source>
</evidence>
<organism evidence="4 5">
    <name type="scientific">Nocardioides jejuensis</name>
    <dbReference type="NCBI Taxonomy" id="2502782"/>
    <lineage>
        <taxon>Bacteria</taxon>
        <taxon>Bacillati</taxon>
        <taxon>Actinomycetota</taxon>
        <taxon>Actinomycetes</taxon>
        <taxon>Propionibacteriales</taxon>
        <taxon>Nocardioidaceae</taxon>
        <taxon>Nocardioides</taxon>
    </lineage>
</organism>
<evidence type="ECO:0000313" key="5">
    <source>
        <dbReference type="Proteomes" id="UP000295453"/>
    </source>
</evidence>
<dbReference type="PANTHER" id="PTHR42804">
    <property type="entry name" value="ALDEHYDE DEHYDROGENASE"/>
    <property type="match status" value="1"/>
</dbReference>
<dbReference type="RefSeq" id="WP_131584422.1">
    <property type="nucleotide sequence ID" value="NZ_SJZJ01000020.1"/>
</dbReference>
<evidence type="ECO:0000259" key="3">
    <source>
        <dbReference type="Pfam" id="PF00171"/>
    </source>
</evidence>
<keyword evidence="5" id="KW-1185">Reference proteome</keyword>
<accession>A0A4R1BZQ8</accession>
<name>A0A4R1BZQ8_9ACTN</name>
<evidence type="ECO:0000256" key="1">
    <source>
        <dbReference type="ARBA" id="ARBA00009986"/>
    </source>
</evidence>
<sequence length="563" mass="59759">MTAALTFEFATEAEIDADIEALTQGAARWAAKSLHERAELMKRTHAAIAAAADEWTEAAVVAKGTPRGSLEGEEWMSGPYASLSGFAAAAETLEQMATGKSPAAGLKAGKAAGGRTKFRMLPSNLFEYNLFHGFSADLWLTPGVAPELAVEKAGLGQKRLGENGGVGLVLGAGNISAIGPLDVLYELLAFNRVSVLKLNPTFGGLTAAYEKAFAPLIEAGVLRIVNGAAEVGQYLTSHPGICHVHITGSGLTHDMIVFGSTTDKSERKLDKPISSELGGVSPIIVVPGNWSKADLRFQAEHVVTQRLHNGGHNCIAGQALVLSKDWAQKDEFIKVIGEVLASLAPRDPWYPGTDKKIALADASYPEAAKINGRTLIKVDGSTSQDLLTTEYFGPVLGYTELPGMGEEFFANAVDFANERLDGTLGASIIVKPSDRKKMGGRFEGILAELRYGTIGVNVWSAIGFLVPSLSWGAYPGNPLEAVGSGIGIVHNAHLLEDVERSVLWGPFRPAHRALTHGEFALSPKPAWFVTAKTGDQVSKRLTQFAAKPGWGKLPGIFAHAFKG</sequence>
<dbReference type="Proteomes" id="UP000295453">
    <property type="component" value="Unassembled WGS sequence"/>
</dbReference>
<reference evidence="4 5" key="1">
    <citation type="submission" date="2019-03" db="EMBL/GenBank/DDBJ databases">
        <authorList>
            <person name="Kim M.K.M."/>
        </authorList>
    </citation>
    <scope>NUCLEOTIDE SEQUENCE [LARGE SCALE GENOMIC DNA]</scope>
    <source>
        <strain evidence="4 5">18JY15-6</strain>
    </source>
</reference>
<dbReference type="SUPFAM" id="SSF53720">
    <property type="entry name" value="ALDH-like"/>
    <property type="match status" value="2"/>
</dbReference>
<comment type="caution">
    <text evidence="4">The sequence shown here is derived from an EMBL/GenBank/DDBJ whole genome shotgun (WGS) entry which is preliminary data.</text>
</comment>